<dbReference type="EMBL" id="LFVZ01000007">
    <property type="protein sequence ID" value="KTW28490.1"/>
    <property type="molecule type" value="Genomic_DNA"/>
</dbReference>
<dbReference type="PANTHER" id="PTHR42093:SF1">
    <property type="match status" value="1"/>
</dbReference>
<proteinExistence type="predicted"/>
<comment type="caution">
    <text evidence="1">The sequence shown here is derived from an EMBL/GenBank/DDBJ whole genome shotgun (WGS) entry which is preliminary data.</text>
</comment>
<dbReference type="Proteomes" id="UP000054454">
    <property type="component" value="Unassembled WGS sequence"/>
</dbReference>
<dbReference type="Pfam" id="PF23151">
    <property type="entry name" value="NuiA_2"/>
    <property type="match status" value="1"/>
</dbReference>
<evidence type="ECO:0000313" key="2">
    <source>
        <dbReference type="Proteomes" id="UP000054454"/>
    </source>
</evidence>
<reference evidence="2" key="1">
    <citation type="journal article" date="2016" name="Nat. Commun.">
        <title>Genome analysis of three Pneumocystis species reveals adaptation mechanisms to life exclusively in mammalian hosts.</title>
        <authorList>
            <person name="Ma L."/>
            <person name="Chen Z."/>
            <person name="Huang D.W."/>
            <person name="Kutty G."/>
            <person name="Ishihara M."/>
            <person name="Wang H."/>
            <person name="Abouelleil A."/>
            <person name="Bishop L."/>
            <person name="Davey E."/>
            <person name="Deng R."/>
            <person name="Deng X."/>
            <person name="Fan L."/>
            <person name="Fantoni G."/>
            <person name="Fitzgerald M."/>
            <person name="Gogineni E."/>
            <person name="Goldberg J.M."/>
            <person name="Handley G."/>
            <person name="Hu X."/>
            <person name="Huber C."/>
            <person name="Jiao X."/>
            <person name="Jones K."/>
            <person name="Levin J.Z."/>
            <person name="Liu Y."/>
            <person name="Macdonald P."/>
            <person name="Melnikov A."/>
            <person name="Raley C."/>
            <person name="Sassi M."/>
            <person name="Sherman B.T."/>
            <person name="Song X."/>
            <person name="Sykes S."/>
            <person name="Tran B."/>
            <person name="Walsh L."/>
            <person name="Xia Y."/>
            <person name="Yang J."/>
            <person name="Young S."/>
            <person name="Zeng Q."/>
            <person name="Zheng X."/>
            <person name="Stephens R."/>
            <person name="Nusbaum C."/>
            <person name="Birren B.W."/>
            <person name="Azadi P."/>
            <person name="Lempicki R.A."/>
            <person name="Cuomo C.A."/>
            <person name="Kovacs J.A."/>
        </authorList>
    </citation>
    <scope>NUCLEOTIDE SEQUENCE [LARGE SCALE GENOMIC DNA]</scope>
    <source>
        <strain evidence="2">B80</strain>
    </source>
</reference>
<dbReference type="AlphaFoldDB" id="A0A0W4ZJE7"/>
<sequence length="148" mass="17510">MEDSYLRFLEKNTVFSKPYRSLSPRFSSDKLPDELFLSVKCRLEQYYYSSESDEPFNIVFYKSDEKKCNKALLSEKLKVPEDEIVEETVEEWDSSGDYIDVIEIVKEMSKTDEINVYKWKRMTSEYIWILGWKNGEGLIGVYTIGIFS</sequence>
<dbReference type="PANTHER" id="PTHR42093">
    <property type="match status" value="1"/>
</dbReference>
<keyword evidence="2" id="KW-1185">Reference proteome</keyword>
<gene>
    <name evidence="1" type="ORF">T552_01750</name>
</gene>
<dbReference type="GeneID" id="28936521"/>
<dbReference type="VEuPathDB" id="FungiDB:T552_01750"/>
<accession>A0A0W4ZJE7</accession>
<dbReference type="OrthoDB" id="5366485at2759"/>
<organism evidence="1 2">
    <name type="scientific">Pneumocystis carinii (strain B80)</name>
    <name type="common">Rat pneumocystis pneumonia agent</name>
    <name type="synonym">Pneumocystis carinii f. sp. carinii</name>
    <dbReference type="NCBI Taxonomy" id="1408658"/>
    <lineage>
        <taxon>Eukaryota</taxon>
        <taxon>Fungi</taxon>
        <taxon>Dikarya</taxon>
        <taxon>Ascomycota</taxon>
        <taxon>Taphrinomycotina</taxon>
        <taxon>Pneumocystomycetes</taxon>
        <taxon>Pneumocystaceae</taxon>
        <taxon>Pneumocystis</taxon>
    </lineage>
</organism>
<dbReference type="RefSeq" id="XP_018226033.1">
    <property type="nucleotide sequence ID" value="XM_018370318.1"/>
</dbReference>
<name>A0A0W4ZJE7_PNEC8</name>
<protein>
    <submittedName>
        <fullName evidence="1">Uncharacterized protein</fullName>
    </submittedName>
</protein>
<dbReference type="InterPro" id="IPR056539">
    <property type="entry name" value="NuiA-like"/>
</dbReference>
<evidence type="ECO:0000313" key="1">
    <source>
        <dbReference type="EMBL" id="KTW28490.1"/>
    </source>
</evidence>